<reference evidence="9 10" key="1">
    <citation type="submission" date="2020-01" db="EMBL/GenBank/DDBJ databases">
        <title>Genome analysis of Anaerocolumna sp. CBA3638.</title>
        <authorList>
            <person name="Kim J."/>
            <person name="Roh S.W."/>
        </authorList>
    </citation>
    <scope>NUCLEOTIDE SEQUENCE [LARGE SCALE GENOMIC DNA]</scope>
    <source>
        <strain evidence="9 10">CBA3638</strain>
    </source>
</reference>
<dbReference type="AlphaFoldDB" id="A0A6P1TPL3"/>
<comment type="similarity">
    <text evidence="2">Belongs to the AzlC family.</text>
</comment>
<protein>
    <submittedName>
        <fullName evidence="9">Branched-chain amino acid ABC transporter permease</fullName>
    </submittedName>
</protein>
<dbReference type="Pfam" id="PF03591">
    <property type="entry name" value="AzlC"/>
    <property type="match status" value="1"/>
</dbReference>
<sequence length="231" mass="25592">MNTKIKALRAAFPLTIPVFTGYIILGTAYGILLNSKGYSYLWAALTSIFIYAGSMQFVSVSLLAAGFHPLYACFMTLMVNARHLFYGISMLSKFQGIGKKKPYLILGLTDETFSILCSTQPPDGVDKGWFLFFITLLNQIYWVSGSILGSILGSFLHFNTKGIDFVLTALFVVIFINQWKSAPNHMPVLIGLSASVICRILFGSANFIIPSMIVILLSVTIFQNKIESRNK</sequence>
<keyword evidence="4" id="KW-1003">Cell membrane</keyword>
<evidence type="ECO:0000256" key="5">
    <source>
        <dbReference type="ARBA" id="ARBA00022692"/>
    </source>
</evidence>
<dbReference type="InterPro" id="IPR011606">
    <property type="entry name" value="Brnchd-chn_aa_trnsp_permease"/>
</dbReference>
<dbReference type="PANTHER" id="PTHR34979">
    <property type="entry name" value="INNER MEMBRANE PROTEIN YGAZ"/>
    <property type="match status" value="1"/>
</dbReference>
<evidence type="ECO:0000256" key="7">
    <source>
        <dbReference type="ARBA" id="ARBA00023136"/>
    </source>
</evidence>
<feature type="transmembrane region" description="Helical" evidence="8">
    <location>
        <begin position="163"/>
        <end position="180"/>
    </location>
</feature>
<dbReference type="PANTHER" id="PTHR34979:SF1">
    <property type="entry name" value="INNER MEMBRANE PROTEIN YGAZ"/>
    <property type="match status" value="1"/>
</dbReference>
<feature type="transmembrane region" description="Helical" evidence="8">
    <location>
        <begin position="12"/>
        <end position="32"/>
    </location>
</feature>
<evidence type="ECO:0000313" key="10">
    <source>
        <dbReference type="Proteomes" id="UP000464314"/>
    </source>
</evidence>
<accession>A0A6P1TPL3</accession>
<gene>
    <name evidence="9" type="ORF">Ana3638_14460</name>
</gene>
<evidence type="ECO:0000256" key="4">
    <source>
        <dbReference type="ARBA" id="ARBA00022475"/>
    </source>
</evidence>
<feature type="transmembrane region" description="Helical" evidence="8">
    <location>
        <begin position="200"/>
        <end position="222"/>
    </location>
</feature>
<evidence type="ECO:0000256" key="2">
    <source>
        <dbReference type="ARBA" id="ARBA00010735"/>
    </source>
</evidence>
<dbReference type="RefSeq" id="WP_161838656.1">
    <property type="nucleotide sequence ID" value="NZ_CP048000.1"/>
</dbReference>
<feature type="transmembrane region" description="Helical" evidence="8">
    <location>
        <begin position="70"/>
        <end position="88"/>
    </location>
</feature>
<dbReference type="EMBL" id="CP048000">
    <property type="protein sequence ID" value="QHQ61831.1"/>
    <property type="molecule type" value="Genomic_DNA"/>
</dbReference>
<keyword evidence="5 8" id="KW-0812">Transmembrane</keyword>
<feature type="transmembrane region" description="Helical" evidence="8">
    <location>
        <begin position="38"/>
        <end position="58"/>
    </location>
</feature>
<comment type="subcellular location">
    <subcellularLocation>
        <location evidence="1">Cell membrane</location>
        <topology evidence="1">Multi-pass membrane protein</topology>
    </subcellularLocation>
</comment>
<evidence type="ECO:0000313" key="9">
    <source>
        <dbReference type="EMBL" id="QHQ61831.1"/>
    </source>
</evidence>
<feature type="transmembrane region" description="Helical" evidence="8">
    <location>
        <begin position="129"/>
        <end position="156"/>
    </location>
</feature>
<dbReference type="Proteomes" id="UP000464314">
    <property type="component" value="Chromosome"/>
</dbReference>
<evidence type="ECO:0000256" key="1">
    <source>
        <dbReference type="ARBA" id="ARBA00004651"/>
    </source>
</evidence>
<dbReference type="GO" id="GO:0005886">
    <property type="term" value="C:plasma membrane"/>
    <property type="evidence" value="ECO:0007669"/>
    <property type="project" value="UniProtKB-SubCell"/>
</dbReference>
<dbReference type="KEGG" id="anr:Ana3638_14460"/>
<organism evidence="9 10">
    <name type="scientific">Anaerocolumna sedimenticola</name>
    <dbReference type="NCBI Taxonomy" id="2696063"/>
    <lineage>
        <taxon>Bacteria</taxon>
        <taxon>Bacillati</taxon>
        <taxon>Bacillota</taxon>
        <taxon>Clostridia</taxon>
        <taxon>Lachnospirales</taxon>
        <taxon>Lachnospiraceae</taxon>
        <taxon>Anaerocolumna</taxon>
    </lineage>
</organism>
<evidence type="ECO:0000256" key="3">
    <source>
        <dbReference type="ARBA" id="ARBA00022448"/>
    </source>
</evidence>
<evidence type="ECO:0000256" key="6">
    <source>
        <dbReference type="ARBA" id="ARBA00022989"/>
    </source>
</evidence>
<name>A0A6P1TPL3_9FIRM</name>
<keyword evidence="6 8" id="KW-1133">Transmembrane helix</keyword>
<proteinExistence type="inferred from homology"/>
<evidence type="ECO:0000256" key="8">
    <source>
        <dbReference type="SAM" id="Phobius"/>
    </source>
</evidence>
<keyword evidence="7 8" id="KW-0472">Membrane</keyword>
<keyword evidence="3" id="KW-0813">Transport</keyword>
<keyword evidence="10" id="KW-1185">Reference proteome</keyword>
<dbReference type="GO" id="GO:1903785">
    <property type="term" value="P:L-valine transmembrane transport"/>
    <property type="evidence" value="ECO:0007669"/>
    <property type="project" value="TreeGrafter"/>
</dbReference>